<comment type="caution">
    <text evidence="2">The sequence shown here is derived from an EMBL/GenBank/DDBJ whole genome shotgun (WGS) entry which is preliminary data.</text>
</comment>
<dbReference type="AlphaFoldDB" id="A0A0V0X6T5"/>
<evidence type="ECO:0000256" key="1">
    <source>
        <dbReference type="SAM" id="Phobius"/>
    </source>
</evidence>
<name>A0A0V0X6T5_TRIPS</name>
<evidence type="ECO:0000313" key="2">
    <source>
        <dbReference type="EMBL" id="KRX83661.1"/>
    </source>
</evidence>
<evidence type="ECO:0000313" key="3">
    <source>
        <dbReference type="Proteomes" id="UP000054815"/>
    </source>
</evidence>
<dbReference type="EMBL" id="JYDU01000728">
    <property type="protein sequence ID" value="KRX83661.1"/>
    <property type="molecule type" value="Genomic_DNA"/>
</dbReference>
<sequence length="122" mass="13593">MTGVMAKTDMQFLAPASVKPAIVALVIYVIPSVSIVPSYFDLDFLREIRNHPCIGHIHHPYYFCDSYPCCTSAVADCHNPDRTLVFRCGSSDLHMGLDDLCSLVHQNICLHLPDLVVGHPFH</sequence>
<gene>
    <name evidence="2" type="ORF">T4E_9857</name>
</gene>
<reference evidence="2 3" key="1">
    <citation type="submission" date="2015-01" db="EMBL/GenBank/DDBJ databases">
        <title>Evolution of Trichinella species and genotypes.</title>
        <authorList>
            <person name="Korhonen P.K."/>
            <person name="Edoardo P."/>
            <person name="Giuseppe L.R."/>
            <person name="Gasser R.B."/>
        </authorList>
    </citation>
    <scope>NUCLEOTIDE SEQUENCE [LARGE SCALE GENOMIC DNA]</scope>
    <source>
        <strain evidence="2">ISS141</strain>
    </source>
</reference>
<proteinExistence type="predicted"/>
<protein>
    <submittedName>
        <fullName evidence="2">Uncharacterized protein</fullName>
    </submittedName>
</protein>
<accession>A0A0V0X6T5</accession>
<keyword evidence="1" id="KW-1133">Transmembrane helix</keyword>
<dbReference type="Proteomes" id="UP000054815">
    <property type="component" value="Unassembled WGS sequence"/>
</dbReference>
<keyword evidence="1" id="KW-0812">Transmembrane</keyword>
<feature type="transmembrane region" description="Helical" evidence="1">
    <location>
        <begin position="20"/>
        <end position="40"/>
    </location>
</feature>
<organism evidence="2 3">
    <name type="scientific">Trichinella pseudospiralis</name>
    <name type="common">Parasitic roundworm</name>
    <dbReference type="NCBI Taxonomy" id="6337"/>
    <lineage>
        <taxon>Eukaryota</taxon>
        <taxon>Metazoa</taxon>
        <taxon>Ecdysozoa</taxon>
        <taxon>Nematoda</taxon>
        <taxon>Enoplea</taxon>
        <taxon>Dorylaimia</taxon>
        <taxon>Trichinellida</taxon>
        <taxon>Trichinellidae</taxon>
        <taxon>Trichinella</taxon>
    </lineage>
</organism>
<keyword evidence="1" id="KW-0472">Membrane</keyword>